<accession>A0A4D6HBN1</accession>
<dbReference type="AlphaFoldDB" id="A0A4D6HBN1"/>
<keyword evidence="3" id="KW-0378">Hydrolase</keyword>
<dbReference type="SUPFAM" id="SSF55811">
    <property type="entry name" value="Nudix"/>
    <property type="match status" value="1"/>
</dbReference>
<keyword evidence="4" id="KW-1185">Reference proteome</keyword>
<evidence type="ECO:0000313" key="4">
    <source>
        <dbReference type="Proteomes" id="UP000296706"/>
    </source>
</evidence>
<dbReference type="KEGG" id="hsn:DV733_08875"/>
<dbReference type="InterPro" id="IPR000086">
    <property type="entry name" value="NUDIX_hydrolase_dom"/>
</dbReference>
<dbReference type="CDD" id="cd02883">
    <property type="entry name" value="NUDIX_Hydrolase"/>
    <property type="match status" value="1"/>
</dbReference>
<dbReference type="Gene3D" id="3.90.79.10">
    <property type="entry name" value="Nucleoside Triphosphate Pyrophosphohydrolase"/>
    <property type="match status" value="1"/>
</dbReference>
<feature type="compositionally biased region" description="Polar residues" evidence="1">
    <location>
        <begin position="1"/>
        <end position="14"/>
    </location>
</feature>
<dbReference type="Proteomes" id="UP000296706">
    <property type="component" value="Chromosome"/>
</dbReference>
<feature type="region of interest" description="Disordered" evidence="1">
    <location>
        <begin position="1"/>
        <end position="28"/>
    </location>
</feature>
<name>A0A4D6HBN1_9EURY</name>
<dbReference type="GeneID" id="39847969"/>
<dbReference type="OrthoDB" id="271740at2157"/>
<dbReference type="RefSeq" id="WP_049995041.1">
    <property type="nucleotide sequence ID" value="NZ_CP031310.1"/>
</dbReference>
<evidence type="ECO:0000256" key="1">
    <source>
        <dbReference type="SAM" id="MobiDB-lite"/>
    </source>
</evidence>
<sequence length="181" mass="19649">MTDSESIPSTTSAESEFDPQAVADRAGVETDQRTYVHEDADHCEADAAGRVIVGVTNERGEALLLVDHERSIALLPNATVDAGESWRAAGRHAVADETGVEVSLDRPARVREIEHTTERSETPHTETVHVVFEASAQGEADPRVPEDSPFEVGWFETLPFDVSAAHPAQGDALEDVQRVLR</sequence>
<evidence type="ECO:0000259" key="2">
    <source>
        <dbReference type="Pfam" id="PF00293"/>
    </source>
</evidence>
<protein>
    <submittedName>
        <fullName evidence="3">NUDIX hydrolase</fullName>
    </submittedName>
</protein>
<reference evidence="3 4" key="1">
    <citation type="journal article" date="2019" name="Nat. Commun.">
        <title>A new type of DNA phosphorothioation-based antiviral system in archaea.</title>
        <authorList>
            <person name="Xiong L."/>
            <person name="Liu S."/>
            <person name="Chen S."/>
            <person name="Xiao Y."/>
            <person name="Zhu B."/>
            <person name="Gao Y."/>
            <person name="Zhang Y."/>
            <person name="Chen B."/>
            <person name="Luo J."/>
            <person name="Deng Z."/>
            <person name="Chen X."/>
            <person name="Wang L."/>
            <person name="Chen S."/>
        </authorList>
    </citation>
    <scope>NUCLEOTIDE SEQUENCE [LARGE SCALE GENOMIC DNA]</scope>
    <source>
        <strain evidence="3 4">CBA1105</strain>
    </source>
</reference>
<feature type="domain" description="Nudix hydrolase" evidence="2">
    <location>
        <begin position="50"/>
        <end position="156"/>
    </location>
</feature>
<gene>
    <name evidence="3" type="ORF">DV733_08875</name>
</gene>
<dbReference type="EMBL" id="CP031310">
    <property type="protein sequence ID" value="QCC51349.1"/>
    <property type="molecule type" value="Genomic_DNA"/>
</dbReference>
<dbReference type="GO" id="GO:0016787">
    <property type="term" value="F:hydrolase activity"/>
    <property type="evidence" value="ECO:0007669"/>
    <property type="project" value="UniProtKB-KW"/>
</dbReference>
<dbReference type="Pfam" id="PF00293">
    <property type="entry name" value="NUDIX"/>
    <property type="match status" value="1"/>
</dbReference>
<proteinExistence type="predicted"/>
<evidence type="ECO:0000313" key="3">
    <source>
        <dbReference type="EMBL" id="QCC51349.1"/>
    </source>
</evidence>
<dbReference type="InterPro" id="IPR015797">
    <property type="entry name" value="NUDIX_hydrolase-like_dom_sf"/>
</dbReference>
<organism evidence="3 4">
    <name type="scientific">Halapricum salinum</name>
    <dbReference type="NCBI Taxonomy" id="1457250"/>
    <lineage>
        <taxon>Archaea</taxon>
        <taxon>Methanobacteriati</taxon>
        <taxon>Methanobacteriota</taxon>
        <taxon>Stenosarchaea group</taxon>
        <taxon>Halobacteria</taxon>
        <taxon>Halobacteriales</taxon>
        <taxon>Haloarculaceae</taxon>
        <taxon>Halapricum</taxon>
    </lineage>
</organism>